<evidence type="ECO:0000256" key="4">
    <source>
        <dbReference type="ARBA" id="ARBA00022801"/>
    </source>
</evidence>
<dbReference type="PANTHER" id="PTHR46187:SF3">
    <property type="entry name" value="ALKALINE CERAMIDASE 3"/>
    <property type="match status" value="1"/>
</dbReference>
<organism evidence="8 9">
    <name type="scientific">Nakaseomyces bracarensis</name>
    <dbReference type="NCBI Taxonomy" id="273131"/>
    <lineage>
        <taxon>Eukaryota</taxon>
        <taxon>Fungi</taxon>
        <taxon>Dikarya</taxon>
        <taxon>Ascomycota</taxon>
        <taxon>Saccharomycotina</taxon>
        <taxon>Saccharomycetes</taxon>
        <taxon>Saccharomycetales</taxon>
        <taxon>Saccharomycetaceae</taxon>
        <taxon>Nakaseomyces</taxon>
    </lineage>
</organism>
<feature type="transmembrane region" description="Helical" evidence="7">
    <location>
        <begin position="67"/>
        <end position="86"/>
    </location>
</feature>
<feature type="transmembrane region" description="Helical" evidence="7">
    <location>
        <begin position="135"/>
        <end position="154"/>
    </location>
</feature>
<protein>
    <submittedName>
        <fullName evidence="8">Alkaline ceramidase YDC1</fullName>
    </submittedName>
</protein>
<gene>
    <name evidence="8" type="ORF">RNJ44_03814</name>
</gene>
<comment type="similarity">
    <text evidence="2">Belongs to the alkaline ceramidase family.</text>
</comment>
<evidence type="ECO:0000256" key="2">
    <source>
        <dbReference type="ARBA" id="ARBA00009780"/>
    </source>
</evidence>
<evidence type="ECO:0000256" key="6">
    <source>
        <dbReference type="ARBA" id="ARBA00023136"/>
    </source>
</evidence>
<keyword evidence="5 7" id="KW-1133">Transmembrane helix</keyword>
<feature type="transmembrane region" description="Helical" evidence="7">
    <location>
        <begin position="242"/>
        <end position="261"/>
    </location>
</feature>
<feature type="transmembrane region" description="Helical" evidence="7">
    <location>
        <begin position="160"/>
        <end position="181"/>
    </location>
</feature>
<keyword evidence="6 7" id="KW-0472">Membrane</keyword>
<comment type="caution">
    <text evidence="8">The sequence shown here is derived from an EMBL/GenBank/DDBJ whole genome shotgun (WGS) entry which is preliminary data.</text>
</comment>
<dbReference type="Pfam" id="PF05875">
    <property type="entry name" value="Ceramidase"/>
    <property type="match status" value="1"/>
</dbReference>
<keyword evidence="9" id="KW-1185">Reference proteome</keyword>
<dbReference type="EMBL" id="JBEVYD010000004">
    <property type="protein sequence ID" value="KAL3233774.1"/>
    <property type="molecule type" value="Genomic_DNA"/>
</dbReference>
<feature type="transmembrane region" description="Helical" evidence="7">
    <location>
        <begin position="98"/>
        <end position="114"/>
    </location>
</feature>
<evidence type="ECO:0000313" key="8">
    <source>
        <dbReference type="EMBL" id="KAL3233774.1"/>
    </source>
</evidence>
<proteinExistence type="inferred from homology"/>
<evidence type="ECO:0000256" key="5">
    <source>
        <dbReference type="ARBA" id="ARBA00022989"/>
    </source>
</evidence>
<keyword evidence="4" id="KW-0378">Hydrolase</keyword>
<reference evidence="8 9" key="1">
    <citation type="submission" date="2024-05" db="EMBL/GenBank/DDBJ databases">
        <title>Long read based assembly of the Candida bracarensis genome reveals expanded adhesin content.</title>
        <authorList>
            <person name="Marcet-Houben M."/>
            <person name="Ksiezopolska E."/>
            <person name="Gabaldon T."/>
        </authorList>
    </citation>
    <scope>NUCLEOTIDE SEQUENCE [LARGE SCALE GENOMIC DNA]</scope>
    <source>
        <strain evidence="8 9">CBM6</strain>
    </source>
</reference>
<evidence type="ECO:0000256" key="3">
    <source>
        <dbReference type="ARBA" id="ARBA00022692"/>
    </source>
</evidence>
<keyword evidence="3 7" id="KW-0812">Transmembrane</keyword>
<sequence length="310" mass="36578">MFSWPYPEEALSGYWGEPTALIDWCEENYVVSYYIAEWCNTLTNAAFLIVAFYCTYTSYVNRLEKRFIFIGLGFSLVGIGSWLFHMTLQYKYQLLDELPMLYATVIPSWSIFVENQENLIRNVDERKAKSLRIQLFYSALLFGFVSVLTWLYIVVRVVEIFQILYGVLTVMVVIASGILTYRDVSDPVAKRNLFTTMCLGIVPFVLGFLCWQLDIHLCSYWIYIRRTYLELPLGLLLELHGWWHLLTGTGVYIFVVYLQYLRVMTRDKGDEFLFIYRWGFFPELVRKGLTIRTPYSMEFWGPSVHKEKKD</sequence>
<evidence type="ECO:0000313" key="9">
    <source>
        <dbReference type="Proteomes" id="UP001623330"/>
    </source>
</evidence>
<name>A0ABR4NY30_9SACH</name>
<dbReference type="PANTHER" id="PTHR46187">
    <property type="entry name" value="ALKALINE CERAMIDASE 3"/>
    <property type="match status" value="1"/>
</dbReference>
<feature type="transmembrane region" description="Helical" evidence="7">
    <location>
        <begin position="193"/>
        <end position="222"/>
    </location>
</feature>
<evidence type="ECO:0000256" key="1">
    <source>
        <dbReference type="ARBA" id="ARBA00004141"/>
    </source>
</evidence>
<dbReference type="InterPro" id="IPR008901">
    <property type="entry name" value="ACER"/>
</dbReference>
<dbReference type="Proteomes" id="UP001623330">
    <property type="component" value="Unassembled WGS sequence"/>
</dbReference>
<evidence type="ECO:0000256" key="7">
    <source>
        <dbReference type="SAM" id="Phobius"/>
    </source>
</evidence>
<feature type="transmembrane region" description="Helical" evidence="7">
    <location>
        <begin position="33"/>
        <end position="55"/>
    </location>
</feature>
<comment type="subcellular location">
    <subcellularLocation>
        <location evidence="1">Membrane</location>
        <topology evidence="1">Multi-pass membrane protein</topology>
    </subcellularLocation>
</comment>
<accession>A0ABR4NY30</accession>